<dbReference type="Gene3D" id="1.10.730.10">
    <property type="entry name" value="Isoleucyl-tRNA Synthetase, Domain 1"/>
    <property type="match status" value="1"/>
</dbReference>
<evidence type="ECO:0000256" key="10">
    <source>
        <dbReference type="RuleBase" id="RU363038"/>
    </source>
</evidence>
<evidence type="ECO:0000259" key="12">
    <source>
        <dbReference type="SMART" id="SM01016"/>
    </source>
</evidence>
<gene>
    <name evidence="9" type="primary">argS</name>
    <name evidence="13" type="ORF">ENT43_00025</name>
</gene>
<dbReference type="InterPro" id="IPR001278">
    <property type="entry name" value="Arg-tRNA-ligase"/>
</dbReference>
<dbReference type="InterPro" id="IPR009080">
    <property type="entry name" value="tRNAsynth_Ia_anticodon-bd"/>
</dbReference>
<dbReference type="Gene3D" id="3.40.50.620">
    <property type="entry name" value="HUPs"/>
    <property type="match status" value="1"/>
</dbReference>
<evidence type="ECO:0000256" key="2">
    <source>
        <dbReference type="ARBA" id="ARBA00022490"/>
    </source>
</evidence>
<evidence type="ECO:0000256" key="7">
    <source>
        <dbReference type="ARBA" id="ARBA00023146"/>
    </source>
</evidence>
<keyword evidence="2 9" id="KW-0963">Cytoplasm</keyword>
<keyword evidence="6 9" id="KW-0648">Protein biosynthesis</keyword>
<dbReference type="SMART" id="SM01016">
    <property type="entry name" value="Arg_tRNA_synt_N"/>
    <property type="match status" value="1"/>
</dbReference>
<dbReference type="Pfam" id="PF03485">
    <property type="entry name" value="Arg_tRNA_synt_N"/>
    <property type="match status" value="1"/>
</dbReference>
<dbReference type="PANTHER" id="PTHR11956">
    <property type="entry name" value="ARGINYL-TRNA SYNTHETASE"/>
    <property type="match status" value="1"/>
</dbReference>
<dbReference type="HAMAP" id="MF_00123">
    <property type="entry name" value="Arg_tRNA_synth"/>
    <property type="match status" value="1"/>
</dbReference>
<dbReference type="Pfam" id="PF00750">
    <property type="entry name" value="tRNA-synt_1d"/>
    <property type="match status" value="1"/>
</dbReference>
<evidence type="ECO:0000256" key="6">
    <source>
        <dbReference type="ARBA" id="ARBA00022917"/>
    </source>
</evidence>
<dbReference type="AlphaFoldDB" id="A0A7C4M1S3"/>
<dbReference type="EMBL" id="DSYQ01000001">
    <property type="protein sequence ID" value="HGT70634.1"/>
    <property type="molecule type" value="Genomic_DNA"/>
</dbReference>
<dbReference type="SMART" id="SM00836">
    <property type="entry name" value="DALR_1"/>
    <property type="match status" value="1"/>
</dbReference>
<sequence>MKDLLRKKIDLITKKEFKIEKLEYDILIPEREELGDFSTNLAFILAKKLGKNPKEIAENIAESNLLLSLQEIEKIEPCNGYINFFINPVVYEKELNIILRDKSKYGSLAVGKNRKVQVEFISANPTGPMTMGNGRGGFSGDTLANILKKNGFDARREFYINDAGNQVKKVLAKSIYIALGMDIELIEGEDFYKGEYIEYVARKIKKQKGIDWINTHMAKTGEMAAKIILDDFIKKDIKFFGIKYDRWFSEKSLYRDGIVEKMWRYFKSKNLVYEQDGAYWLKTSEFGDEKDRVVRKSDGEFTYMMSDVAYFYERFSMRKFNKVIMLLGADHHGYVGRAQAIVEILGHKGKLDIILTQFVRMIQNGVEVKMSKRKGTFITLREAVEDLGVEAARYFFISRDFNTHIDIDLDIAKAQNSKNPIYYIQYASSRINSILDKTKTQNLKLKKSGQKSKIEFDKYELSVIKKLSVYPQLIREIGESYEVYRLANYTYELASDFHKFYEGCKIIGDERQDIRIKIIKATAFILCDALKLMGIDAAKSM</sequence>
<dbReference type="GO" id="GO:0005737">
    <property type="term" value="C:cytoplasm"/>
    <property type="evidence" value="ECO:0007669"/>
    <property type="project" value="UniProtKB-SubCell"/>
</dbReference>
<dbReference type="InterPro" id="IPR001412">
    <property type="entry name" value="aa-tRNA-synth_I_CS"/>
</dbReference>
<comment type="caution">
    <text evidence="13">The sequence shown here is derived from an EMBL/GenBank/DDBJ whole genome shotgun (WGS) entry which is preliminary data.</text>
</comment>
<proteinExistence type="inferred from homology"/>
<dbReference type="InterPro" id="IPR014729">
    <property type="entry name" value="Rossmann-like_a/b/a_fold"/>
</dbReference>
<keyword evidence="3 9" id="KW-0436">Ligase</keyword>
<dbReference type="Pfam" id="PF05746">
    <property type="entry name" value="DALR_1"/>
    <property type="match status" value="1"/>
</dbReference>
<feature type="domain" description="Arginyl tRNA synthetase N-terminal" evidence="12">
    <location>
        <begin position="3"/>
        <end position="86"/>
    </location>
</feature>
<keyword evidence="5 9" id="KW-0067">ATP-binding</keyword>
<evidence type="ECO:0000256" key="3">
    <source>
        <dbReference type="ARBA" id="ARBA00022598"/>
    </source>
</evidence>
<dbReference type="PRINTS" id="PR01038">
    <property type="entry name" value="TRNASYNTHARG"/>
</dbReference>
<dbReference type="GO" id="GO:0005524">
    <property type="term" value="F:ATP binding"/>
    <property type="evidence" value="ECO:0007669"/>
    <property type="project" value="UniProtKB-UniRule"/>
</dbReference>
<evidence type="ECO:0000259" key="11">
    <source>
        <dbReference type="SMART" id="SM00836"/>
    </source>
</evidence>
<dbReference type="InterPro" id="IPR005148">
    <property type="entry name" value="Arg-tRNA-synth_N"/>
</dbReference>
<comment type="similarity">
    <text evidence="1 9 10">Belongs to the class-I aminoacyl-tRNA synthetase family.</text>
</comment>
<feature type="short sequence motif" description="'HIGH' region" evidence="9">
    <location>
        <begin position="123"/>
        <end position="133"/>
    </location>
</feature>
<evidence type="ECO:0000256" key="4">
    <source>
        <dbReference type="ARBA" id="ARBA00022741"/>
    </source>
</evidence>
<evidence type="ECO:0000256" key="8">
    <source>
        <dbReference type="ARBA" id="ARBA00049339"/>
    </source>
</evidence>
<dbReference type="SUPFAM" id="SSF47323">
    <property type="entry name" value="Anticodon-binding domain of a subclass of class I aminoacyl-tRNA synthetases"/>
    <property type="match status" value="1"/>
</dbReference>
<evidence type="ECO:0000256" key="1">
    <source>
        <dbReference type="ARBA" id="ARBA00005594"/>
    </source>
</evidence>
<dbReference type="NCBIfam" id="TIGR00456">
    <property type="entry name" value="argS"/>
    <property type="match status" value="1"/>
</dbReference>
<dbReference type="PROSITE" id="PS00178">
    <property type="entry name" value="AA_TRNA_LIGASE_I"/>
    <property type="match status" value="1"/>
</dbReference>
<comment type="subunit">
    <text evidence="9">Monomer.</text>
</comment>
<evidence type="ECO:0000256" key="5">
    <source>
        <dbReference type="ARBA" id="ARBA00022840"/>
    </source>
</evidence>
<dbReference type="InterPro" id="IPR008909">
    <property type="entry name" value="DALR_anticod-bd"/>
</dbReference>
<evidence type="ECO:0000256" key="9">
    <source>
        <dbReference type="HAMAP-Rule" id="MF_00123"/>
    </source>
</evidence>
<dbReference type="SUPFAM" id="SSF52374">
    <property type="entry name" value="Nucleotidylyl transferase"/>
    <property type="match status" value="1"/>
</dbReference>
<dbReference type="InterPro" id="IPR035684">
    <property type="entry name" value="ArgRS_core"/>
</dbReference>
<comment type="catalytic activity">
    <reaction evidence="8 9">
        <text>tRNA(Arg) + L-arginine + ATP = L-arginyl-tRNA(Arg) + AMP + diphosphate</text>
        <dbReference type="Rhea" id="RHEA:20301"/>
        <dbReference type="Rhea" id="RHEA-COMP:9658"/>
        <dbReference type="Rhea" id="RHEA-COMP:9673"/>
        <dbReference type="ChEBI" id="CHEBI:30616"/>
        <dbReference type="ChEBI" id="CHEBI:32682"/>
        <dbReference type="ChEBI" id="CHEBI:33019"/>
        <dbReference type="ChEBI" id="CHEBI:78442"/>
        <dbReference type="ChEBI" id="CHEBI:78513"/>
        <dbReference type="ChEBI" id="CHEBI:456215"/>
        <dbReference type="EC" id="6.1.1.19"/>
    </reaction>
</comment>
<accession>A0A7C4M1S3</accession>
<keyword evidence="4 9" id="KW-0547">Nucleotide-binding</keyword>
<dbReference type="PANTHER" id="PTHR11956:SF5">
    <property type="entry name" value="ARGININE--TRNA LIGASE, CYTOPLASMIC"/>
    <property type="match status" value="1"/>
</dbReference>
<dbReference type="InterPro" id="IPR036695">
    <property type="entry name" value="Arg-tRNA-synth_N_sf"/>
</dbReference>
<protein>
    <recommendedName>
        <fullName evidence="9">Arginine--tRNA ligase</fullName>
        <ecNumber evidence="9">6.1.1.19</ecNumber>
    </recommendedName>
    <alternativeName>
        <fullName evidence="9">Arginyl-tRNA synthetase</fullName>
        <shortName evidence="9">ArgRS</shortName>
    </alternativeName>
</protein>
<dbReference type="GO" id="GO:0006420">
    <property type="term" value="P:arginyl-tRNA aminoacylation"/>
    <property type="evidence" value="ECO:0007669"/>
    <property type="project" value="UniProtKB-UniRule"/>
</dbReference>
<reference evidence="13" key="1">
    <citation type="journal article" date="2020" name="mSystems">
        <title>Genome- and Community-Level Interaction Insights into Carbon Utilization and Element Cycling Functions of Hydrothermarchaeota in Hydrothermal Sediment.</title>
        <authorList>
            <person name="Zhou Z."/>
            <person name="Liu Y."/>
            <person name="Xu W."/>
            <person name="Pan J."/>
            <person name="Luo Z.H."/>
            <person name="Li M."/>
        </authorList>
    </citation>
    <scope>NUCLEOTIDE SEQUENCE [LARGE SCALE GENOMIC DNA]</scope>
    <source>
        <strain evidence="13">SpSt-579</strain>
    </source>
</reference>
<dbReference type="EC" id="6.1.1.19" evidence="9"/>
<comment type="subcellular location">
    <subcellularLocation>
        <location evidence="9">Cytoplasm</location>
    </subcellularLocation>
</comment>
<name>A0A7C4M1S3_UNCC3</name>
<dbReference type="Gene3D" id="3.30.1360.70">
    <property type="entry name" value="Arginyl tRNA synthetase N-terminal domain"/>
    <property type="match status" value="1"/>
</dbReference>
<dbReference type="SUPFAM" id="SSF55190">
    <property type="entry name" value="Arginyl-tRNA synthetase (ArgRS), N-terminal 'additional' domain"/>
    <property type="match status" value="1"/>
</dbReference>
<feature type="domain" description="DALR anticodon binding" evidence="11">
    <location>
        <begin position="424"/>
        <end position="541"/>
    </location>
</feature>
<keyword evidence="7 9" id="KW-0030">Aminoacyl-tRNA synthetase</keyword>
<evidence type="ECO:0000313" key="13">
    <source>
        <dbReference type="EMBL" id="HGT70634.1"/>
    </source>
</evidence>
<dbReference type="GO" id="GO:0004814">
    <property type="term" value="F:arginine-tRNA ligase activity"/>
    <property type="evidence" value="ECO:0007669"/>
    <property type="project" value="UniProtKB-UniRule"/>
</dbReference>
<organism evidence="13">
    <name type="scientific">candidate division CPR3 bacterium</name>
    <dbReference type="NCBI Taxonomy" id="2268181"/>
    <lineage>
        <taxon>Bacteria</taxon>
        <taxon>Bacteria division CPR3</taxon>
    </lineage>
</organism>